<evidence type="ECO:0000313" key="2">
    <source>
        <dbReference type="Proteomes" id="UP000030762"/>
    </source>
</evidence>
<keyword evidence="2" id="KW-1185">Reference proteome</keyword>
<dbReference type="Proteomes" id="UP000030762">
    <property type="component" value="Unassembled WGS sequence"/>
</dbReference>
<name>T0R738_SAPDV</name>
<sequence length="129" mass="14210">MALAFPTALGGTGTTCRTTDEFGYGEHHNEISDNWRAFIDAHGLHINAFRSWRAYAHEALVQNSEAHRAFCSNVMQPLRAHLTAHLSDVKIVTCNYCNDCDQIVSTSFLGGVSPDGYLIGVFFGFVDVL</sequence>
<reference evidence="1 2" key="1">
    <citation type="submission" date="2012-04" db="EMBL/GenBank/DDBJ databases">
        <title>The Genome Sequence of Saprolegnia declina VS20.</title>
        <authorList>
            <consortium name="The Broad Institute Genome Sequencing Platform"/>
            <person name="Russ C."/>
            <person name="Nusbaum C."/>
            <person name="Tyler B."/>
            <person name="van West P."/>
            <person name="Dieguez-Uribeondo J."/>
            <person name="de Bruijn I."/>
            <person name="Tripathy S."/>
            <person name="Jiang R."/>
            <person name="Young S.K."/>
            <person name="Zeng Q."/>
            <person name="Gargeya S."/>
            <person name="Fitzgerald M."/>
            <person name="Haas B."/>
            <person name="Abouelleil A."/>
            <person name="Alvarado L."/>
            <person name="Arachchi H.M."/>
            <person name="Berlin A."/>
            <person name="Chapman S.B."/>
            <person name="Goldberg J."/>
            <person name="Griggs A."/>
            <person name="Gujja S."/>
            <person name="Hansen M."/>
            <person name="Howarth C."/>
            <person name="Imamovic A."/>
            <person name="Larimer J."/>
            <person name="McCowen C."/>
            <person name="Montmayeur A."/>
            <person name="Murphy C."/>
            <person name="Neiman D."/>
            <person name="Pearson M."/>
            <person name="Priest M."/>
            <person name="Roberts A."/>
            <person name="Saif S."/>
            <person name="Shea T."/>
            <person name="Sisk P."/>
            <person name="Sykes S."/>
            <person name="Wortman J."/>
            <person name="Nusbaum C."/>
            <person name="Birren B."/>
        </authorList>
    </citation>
    <scope>NUCLEOTIDE SEQUENCE [LARGE SCALE GENOMIC DNA]</scope>
    <source>
        <strain evidence="1 2">VS20</strain>
    </source>
</reference>
<dbReference type="VEuPathDB" id="FungiDB:SDRG_00010"/>
<dbReference type="AlphaFoldDB" id="T0R738"/>
<proteinExistence type="predicted"/>
<accession>T0R738</accession>
<evidence type="ECO:0000313" key="1">
    <source>
        <dbReference type="EMBL" id="EQC42270.1"/>
    </source>
</evidence>
<protein>
    <submittedName>
        <fullName evidence="1">Uncharacterized protein</fullName>
    </submittedName>
</protein>
<dbReference type="InParanoid" id="T0R738"/>
<dbReference type="GeneID" id="19940737"/>
<dbReference type="EMBL" id="JH767132">
    <property type="protein sequence ID" value="EQC42270.1"/>
    <property type="molecule type" value="Genomic_DNA"/>
</dbReference>
<gene>
    <name evidence="1" type="ORF">SDRG_00010</name>
</gene>
<organism evidence="1 2">
    <name type="scientific">Saprolegnia diclina (strain VS20)</name>
    <dbReference type="NCBI Taxonomy" id="1156394"/>
    <lineage>
        <taxon>Eukaryota</taxon>
        <taxon>Sar</taxon>
        <taxon>Stramenopiles</taxon>
        <taxon>Oomycota</taxon>
        <taxon>Saprolegniomycetes</taxon>
        <taxon>Saprolegniales</taxon>
        <taxon>Saprolegniaceae</taxon>
        <taxon>Saprolegnia</taxon>
    </lineage>
</organism>
<dbReference type="RefSeq" id="XP_008603693.1">
    <property type="nucleotide sequence ID" value="XM_008605471.1"/>
</dbReference>